<keyword evidence="9" id="KW-0812">Transmembrane</keyword>
<sequence length="641" mass="69901">MATSNASSKLMSVIENAGADRRRKEDGDNHPELRVSSSSHLLLLSPSPISFIAFLISGILADALFLELVILLYLASEHLVVDSALKESLILEFTYCISGLHSITVGVTQLKFKDMSRNAKVKVDNGGLPRDPIDSHLVDKGRGVGSTDGVFLKKGPWTSTEDAILIDYVKKHGEGNWNSVQKNSGLTRCGKSCRLRWANHLRPNLKKGAFSVEEERLIHELHAKMGNKWARMAALLPGRTDNEIKNYWNTRIKRRQRAGLPPYPVEQCEQAVAAEGQQNPSLHEINTGDLGFLPNGSFHIPDVVFDSLKASQGFLPFIPDLDEVSASSLLMDSLEQTQFGSQMSCMLNCRRGLISQCSSFGGNSEDLFSSLHPYDDSTGKEIMQSVGHSFSFDQDPAGKNHLPPFDVQGGHSFSNGNSSTSRPTALKLELPSLQCSEAELNSRWITSASPQNLLESVDRLIRSPPRSLQVESKYISPPNNGLLESLVYEATQSSAKNHSSDKNSNSFAPTPGDMGGSSLDFCGAEFDEYGDPISPFGHSATSIFNDYTPVSGSGSSLDNQPYADTFPVLSLKEEPFNQFQSPEREQETPAKSIYTWPDALLASSDWFGQPSGPFIGETPTSDSMAFVTGHDLSGDKGTAEA</sequence>
<dbReference type="GO" id="GO:0048235">
    <property type="term" value="P:pollen sperm cell differentiation"/>
    <property type="evidence" value="ECO:0007669"/>
    <property type="project" value="UniProtKB-ARBA"/>
</dbReference>
<gene>
    <name evidence="12" type="ORF">SAY87_032191</name>
</gene>
<feature type="region of interest" description="Disordered" evidence="8">
    <location>
        <begin position="493"/>
        <end position="513"/>
    </location>
</feature>
<evidence type="ECO:0000256" key="4">
    <source>
        <dbReference type="ARBA" id="ARBA00023125"/>
    </source>
</evidence>
<comment type="caution">
    <text evidence="12">The sequence shown here is derived from an EMBL/GenBank/DDBJ whole genome shotgun (WGS) entry which is preliminary data.</text>
</comment>
<feature type="domain" description="HTH myb-type" evidence="11">
    <location>
        <begin position="149"/>
        <end position="205"/>
    </location>
</feature>
<dbReference type="CDD" id="cd00167">
    <property type="entry name" value="SANT"/>
    <property type="match status" value="2"/>
</dbReference>
<dbReference type="PROSITE" id="PS50090">
    <property type="entry name" value="MYB_LIKE"/>
    <property type="match status" value="2"/>
</dbReference>
<evidence type="ECO:0000256" key="1">
    <source>
        <dbReference type="ARBA" id="ARBA00004123"/>
    </source>
</evidence>
<dbReference type="GO" id="GO:0003677">
    <property type="term" value="F:DNA binding"/>
    <property type="evidence" value="ECO:0007669"/>
    <property type="project" value="UniProtKB-KW"/>
</dbReference>
<dbReference type="FunFam" id="1.10.10.60:FF:000001">
    <property type="entry name" value="MYB-related transcription factor"/>
    <property type="match status" value="1"/>
</dbReference>
<feature type="domain" description="Myb-like" evidence="10">
    <location>
        <begin position="152"/>
        <end position="201"/>
    </location>
</feature>
<comment type="subcellular location">
    <subcellularLocation>
        <location evidence="1">Nucleus</location>
    </subcellularLocation>
</comment>
<dbReference type="AlphaFoldDB" id="A0AAN7KUL7"/>
<dbReference type="SUPFAM" id="SSF46689">
    <property type="entry name" value="Homeodomain-like"/>
    <property type="match status" value="1"/>
</dbReference>
<keyword evidence="2" id="KW-0677">Repeat</keyword>
<evidence type="ECO:0000256" key="6">
    <source>
        <dbReference type="ARBA" id="ARBA00023163"/>
    </source>
</evidence>
<feature type="transmembrane region" description="Helical" evidence="9">
    <location>
        <begin position="49"/>
        <end position="75"/>
    </location>
</feature>
<dbReference type="GO" id="GO:0040008">
    <property type="term" value="P:regulation of growth"/>
    <property type="evidence" value="ECO:0007669"/>
    <property type="project" value="UniProtKB-ARBA"/>
</dbReference>
<dbReference type="PROSITE" id="PS51294">
    <property type="entry name" value="HTH_MYB"/>
    <property type="match status" value="2"/>
</dbReference>
<organism evidence="12 13">
    <name type="scientific">Trapa incisa</name>
    <dbReference type="NCBI Taxonomy" id="236973"/>
    <lineage>
        <taxon>Eukaryota</taxon>
        <taxon>Viridiplantae</taxon>
        <taxon>Streptophyta</taxon>
        <taxon>Embryophyta</taxon>
        <taxon>Tracheophyta</taxon>
        <taxon>Spermatophyta</taxon>
        <taxon>Magnoliopsida</taxon>
        <taxon>eudicotyledons</taxon>
        <taxon>Gunneridae</taxon>
        <taxon>Pentapetalae</taxon>
        <taxon>rosids</taxon>
        <taxon>malvids</taxon>
        <taxon>Myrtales</taxon>
        <taxon>Lythraceae</taxon>
        <taxon>Trapa</taxon>
    </lineage>
</organism>
<reference evidence="12 13" key="1">
    <citation type="journal article" date="2023" name="Hortic Res">
        <title>Pangenome of water caltrop reveals structural variations and asymmetric subgenome divergence after allopolyploidization.</title>
        <authorList>
            <person name="Zhang X."/>
            <person name="Chen Y."/>
            <person name="Wang L."/>
            <person name="Yuan Y."/>
            <person name="Fang M."/>
            <person name="Shi L."/>
            <person name="Lu R."/>
            <person name="Comes H.P."/>
            <person name="Ma Y."/>
            <person name="Chen Y."/>
            <person name="Huang G."/>
            <person name="Zhou Y."/>
            <person name="Zheng Z."/>
            <person name="Qiu Y."/>
        </authorList>
    </citation>
    <scope>NUCLEOTIDE SEQUENCE [LARGE SCALE GENOMIC DNA]</scope>
    <source>
        <tissue evidence="12">Roots</tissue>
    </source>
</reference>
<keyword evidence="3" id="KW-0805">Transcription regulation</keyword>
<feature type="compositionally biased region" description="Polar residues" evidence="8">
    <location>
        <begin position="493"/>
        <end position="508"/>
    </location>
</feature>
<evidence type="ECO:0000259" key="10">
    <source>
        <dbReference type="PROSITE" id="PS50090"/>
    </source>
</evidence>
<keyword evidence="9" id="KW-0472">Membrane</keyword>
<dbReference type="EMBL" id="JAXIOK010000005">
    <property type="protein sequence ID" value="KAK4771659.1"/>
    <property type="molecule type" value="Genomic_DNA"/>
</dbReference>
<evidence type="ECO:0000259" key="11">
    <source>
        <dbReference type="PROSITE" id="PS51294"/>
    </source>
</evidence>
<proteinExistence type="predicted"/>
<keyword evidence="6" id="KW-0804">Transcription</keyword>
<evidence type="ECO:0000256" key="5">
    <source>
        <dbReference type="ARBA" id="ARBA00023159"/>
    </source>
</evidence>
<evidence type="ECO:0008006" key="14">
    <source>
        <dbReference type="Google" id="ProtNLM"/>
    </source>
</evidence>
<feature type="compositionally biased region" description="Basic and acidic residues" evidence="8">
    <location>
        <begin position="632"/>
        <end position="641"/>
    </location>
</feature>
<evidence type="ECO:0000256" key="2">
    <source>
        <dbReference type="ARBA" id="ARBA00022737"/>
    </source>
</evidence>
<keyword evidence="13" id="KW-1185">Reference proteome</keyword>
<evidence type="ECO:0000313" key="13">
    <source>
        <dbReference type="Proteomes" id="UP001345219"/>
    </source>
</evidence>
<dbReference type="FunFam" id="1.10.10.60:FF:000119">
    <property type="entry name" value="Transcription factor GAMYB"/>
    <property type="match status" value="1"/>
</dbReference>
<dbReference type="PANTHER" id="PTHR47995:SF18">
    <property type="entry name" value="TRANSCRIPTION FACTOR MYB65"/>
    <property type="match status" value="1"/>
</dbReference>
<name>A0AAN7KUL7_9MYRT</name>
<dbReference type="GO" id="GO:0009653">
    <property type="term" value="P:anatomical structure morphogenesis"/>
    <property type="evidence" value="ECO:0007669"/>
    <property type="project" value="UniProtKB-ARBA"/>
</dbReference>
<feature type="domain" description="HTH myb-type" evidence="11">
    <location>
        <begin position="206"/>
        <end position="256"/>
    </location>
</feature>
<keyword evidence="9" id="KW-1133">Transmembrane helix</keyword>
<dbReference type="PANTHER" id="PTHR47995">
    <property type="entry name" value="TRANSCRIPTION FACTOR MYB33-RELATED"/>
    <property type="match status" value="1"/>
</dbReference>
<dbReference type="GO" id="GO:0005634">
    <property type="term" value="C:nucleus"/>
    <property type="evidence" value="ECO:0007669"/>
    <property type="project" value="UniProtKB-SubCell"/>
</dbReference>
<accession>A0AAN7KUL7</accession>
<dbReference type="InterPro" id="IPR017930">
    <property type="entry name" value="Myb_dom"/>
</dbReference>
<evidence type="ECO:0000256" key="7">
    <source>
        <dbReference type="ARBA" id="ARBA00023242"/>
    </source>
</evidence>
<keyword evidence="5" id="KW-0010">Activator</keyword>
<feature type="domain" description="Myb-like" evidence="10">
    <location>
        <begin position="202"/>
        <end position="252"/>
    </location>
</feature>
<evidence type="ECO:0000256" key="8">
    <source>
        <dbReference type="SAM" id="MobiDB-lite"/>
    </source>
</evidence>
<protein>
    <recommendedName>
        <fullName evidence="14">Transcription factor GAMYB</fullName>
    </recommendedName>
</protein>
<dbReference type="Gene3D" id="1.10.10.60">
    <property type="entry name" value="Homeodomain-like"/>
    <property type="match status" value="2"/>
</dbReference>
<dbReference type="Proteomes" id="UP001345219">
    <property type="component" value="Chromosome 24"/>
</dbReference>
<keyword evidence="7" id="KW-0539">Nucleus</keyword>
<dbReference type="Pfam" id="PF00249">
    <property type="entry name" value="Myb_DNA-binding"/>
    <property type="match status" value="2"/>
</dbReference>
<dbReference type="InterPro" id="IPR001005">
    <property type="entry name" value="SANT/Myb"/>
</dbReference>
<feature type="region of interest" description="Disordered" evidence="8">
    <location>
        <begin position="611"/>
        <end position="641"/>
    </location>
</feature>
<keyword evidence="4" id="KW-0238">DNA-binding</keyword>
<dbReference type="SMART" id="SM00717">
    <property type="entry name" value="SANT"/>
    <property type="match status" value="2"/>
</dbReference>
<evidence type="ECO:0000313" key="12">
    <source>
        <dbReference type="EMBL" id="KAK4771659.1"/>
    </source>
</evidence>
<dbReference type="InterPro" id="IPR009057">
    <property type="entry name" value="Homeodomain-like_sf"/>
</dbReference>
<evidence type="ECO:0000256" key="3">
    <source>
        <dbReference type="ARBA" id="ARBA00023015"/>
    </source>
</evidence>
<evidence type="ECO:0000256" key="9">
    <source>
        <dbReference type="SAM" id="Phobius"/>
    </source>
</evidence>
<dbReference type="GO" id="GO:0045893">
    <property type="term" value="P:positive regulation of DNA-templated transcription"/>
    <property type="evidence" value="ECO:0007669"/>
    <property type="project" value="UniProtKB-ARBA"/>
</dbReference>